<proteinExistence type="predicted"/>
<evidence type="ECO:0000256" key="1">
    <source>
        <dbReference type="ARBA" id="ARBA00004127"/>
    </source>
</evidence>
<evidence type="ECO:0000256" key="2">
    <source>
        <dbReference type="ARBA" id="ARBA00022692"/>
    </source>
</evidence>
<dbReference type="PANTHER" id="PTHR46140">
    <property type="entry name" value="VACUOLAR TRANSPORTER CHAPERONE 1-RELATED"/>
    <property type="match status" value="1"/>
</dbReference>
<keyword evidence="2 6" id="KW-0812">Transmembrane</keyword>
<reference evidence="9 10" key="1">
    <citation type="journal article" date="2017" name="Environ. Microbiol.">
        <title>Decay of the glycolytic pathway and adaptation to intranuclear parasitism within Enterocytozoonidae microsporidia.</title>
        <authorList>
            <person name="Wiredu Boakye D."/>
            <person name="Jaroenlak P."/>
            <person name="Prachumwat A."/>
            <person name="Williams T.A."/>
            <person name="Bateman K.S."/>
            <person name="Itsathitphaisarn O."/>
            <person name="Sritunyalucksana K."/>
            <person name="Paszkiewicz K.H."/>
            <person name="Moore K.A."/>
            <person name="Stentiford G.D."/>
            <person name="Williams B.A."/>
        </authorList>
    </citation>
    <scope>NUCLEOTIDE SEQUENCE [LARGE SCALE GENOMIC DNA]</scope>
    <source>
        <strain evidence="9 10">GB1</strain>
    </source>
</reference>
<name>A0A1Y1S5T4_9MICR</name>
<organism evidence="9 10">
    <name type="scientific">Enterospora canceri</name>
    <dbReference type="NCBI Taxonomy" id="1081671"/>
    <lineage>
        <taxon>Eukaryota</taxon>
        <taxon>Fungi</taxon>
        <taxon>Fungi incertae sedis</taxon>
        <taxon>Microsporidia</taxon>
        <taxon>Enterocytozoonidae</taxon>
        <taxon>Enterospora</taxon>
    </lineage>
</organism>
<feature type="transmembrane region" description="Helical" evidence="6">
    <location>
        <begin position="555"/>
        <end position="577"/>
    </location>
</feature>
<gene>
    <name evidence="9" type="ORF">ECANGB1_2498</name>
</gene>
<comment type="caution">
    <text evidence="9">The sequence shown here is derived from an EMBL/GenBank/DDBJ whole genome shotgun (WGS) entry which is preliminary data.</text>
</comment>
<feature type="region of interest" description="Disordered" evidence="5">
    <location>
        <begin position="336"/>
        <end position="380"/>
    </location>
</feature>
<keyword evidence="3 6" id="KW-1133">Transmembrane helix</keyword>
<dbReference type="VEuPathDB" id="MicrosporidiaDB:ECANGB1_2498"/>
<evidence type="ECO:0000259" key="7">
    <source>
        <dbReference type="Pfam" id="PF02656"/>
    </source>
</evidence>
<evidence type="ECO:0000259" key="8">
    <source>
        <dbReference type="Pfam" id="PF09359"/>
    </source>
</evidence>
<dbReference type="GO" id="GO:0012505">
    <property type="term" value="C:endomembrane system"/>
    <property type="evidence" value="ECO:0007669"/>
    <property type="project" value="UniProtKB-SubCell"/>
</dbReference>
<dbReference type="PANTHER" id="PTHR46140:SF1">
    <property type="entry name" value="VACUOLAR TRANSPORTER CHAPERONE COMPLEX SUBUNIT 4-RELATED"/>
    <property type="match status" value="1"/>
</dbReference>
<sequence length="625" mass="71247">MAFAKYLAENSNKKYGGRYLKYDELTTNISSETETAIRDEFERVFAFIQAETAALKERLHAPGDSLTAVQEETKAFAEFIRLNVVGFKKALRHFDKKTGGRLGSRFRPELERKLSQIEHLDELVYGQSKQRLLRSNATATNETTTSFVRKTNKFWVHPDNLMALKLAIVRHLPLYVFSRGGGSPYSAWNHRTHDTSVTSVYLDNDERALYLGRMRKEEGAEAIRIRWYGKEVTPTVFIERKRHAEGWTGEESKKLRFSIPRESVSAFLRGDDVWEAVAAVNDGDDVRLLYDEVQAAVTRLGLRPRLRTFYRRVAFQLPDDAAVRISLDTNLCMIKEGRNSSNNNRNNNRGNNSNNGNNNNRGNNNDNNNTSNNNDNNEDWFRGDVGEWPFRGVDENEIVRFPHAVLEVKTTGPDGANPPWIDEIVSSPFVEHVHKFSKFLHGTALLYPVDEIPYWLPQMETEIRKDAFYNVGRRKEFDSKGVLQERSSEERVTLSIEDAPPARQIPPARISIPVRVEPKVFFANERTFLSWVQFAIFLGGIGTAMLGLANYKANVCGAMLIVVAIVFAIYALHLFYWRAARIRVRDAGPYDDTTGPVVLVGVFILALLFSVYFKFPMKKKLALGE</sequence>
<keyword evidence="10" id="KW-1185">Reference proteome</keyword>
<dbReference type="InterPro" id="IPR042267">
    <property type="entry name" value="VTC_sf"/>
</dbReference>
<dbReference type="GO" id="GO:0006799">
    <property type="term" value="P:polyphosphate biosynthetic process"/>
    <property type="evidence" value="ECO:0007669"/>
    <property type="project" value="UniProtKB-ARBA"/>
</dbReference>
<dbReference type="EMBL" id="LWDP01000100">
    <property type="protein sequence ID" value="ORD93360.1"/>
    <property type="molecule type" value="Genomic_DNA"/>
</dbReference>
<comment type="subcellular location">
    <subcellularLocation>
        <location evidence="1">Endomembrane system</location>
        <topology evidence="1">Multi-pass membrane protein</topology>
    </subcellularLocation>
</comment>
<dbReference type="InterPro" id="IPR051572">
    <property type="entry name" value="VTC_Complex_Subunit"/>
</dbReference>
<evidence type="ECO:0000256" key="4">
    <source>
        <dbReference type="ARBA" id="ARBA00023136"/>
    </source>
</evidence>
<protein>
    <submittedName>
        <fullName evidence="9">Polyphosphate synthase put</fullName>
    </submittedName>
</protein>
<feature type="compositionally biased region" description="Low complexity" evidence="5">
    <location>
        <begin position="339"/>
        <end position="375"/>
    </location>
</feature>
<dbReference type="AlphaFoldDB" id="A0A1Y1S5T4"/>
<dbReference type="InterPro" id="IPR018966">
    <property type="entry name" value="VTC_domain"/>
</dbReference>
<dbReference type="InterPro" id="IPR003807">
    <property type="entry name" value="DUF202"/>
</dbReference>
<dbReference type="Pfam" id="PF02656">
    <property type="entry name" value="DUF202"/>
    <property type="match status" value="1"/>
</dbReference>
<feature type="transmembrane region" description="Helical" evidence="6">
    <location>
        <begin position="528"/>
        <end position="548"/>
    </location>
</feature>
<keyword evidence="4 6" id="KW-0472">Membrane</keyword>
<evidence type="ECO:0000256" key="3">
    <source>
        <dbReference type="ARBA" id="ARBA00022989"/>
    </source>
</evidence>
<feature type="domain" description="VTC" evidence="8">
    <location>
        <begin position="149"/>
        <end position="447"/>
    </location>
</feature>
<evidence type="ECO:0000256" key="5">
    <source>
        <dbReference type="SAM" id="MobiDB-lite"/>
    </source>
</evidence>
<accession>A0A1Y1S5T4</accession>
<dbReference type="OrthoDB" id="2243669at2759"/>
<dbReference type="Gene3D" id="3.20.100.30">
    <property type="entry name" value="VTC, catalytic tunnel domain"/>
    <property type="match status" value="1"/>
</dbReference>
<evidence type="ECO:0000313" key="10">
    <source>
        <dbReference type="Proteomes" id="UP000192639"/>
    </source>
</evidence>
<dbReference type="Proteomes" id="UP000192639">
    <property type="component" value="Unassembled WGS sequence"/>
</dbReference>
<evidence type="ECO:0000256" key="6">
    <source>
        <dbReference type="SAM" id="Phobius"/>
    </source>
</evidence>
<feature type="domain" description="DUF202" evidence="7">
    <location>
        <begin position="519"/>
        <end position="580"/>
    </location>
</feature>
<dbReference type="Pfam" id="PF09359">
    <property type="entry name" value="VTC"/>
    <property type="match status" value="1"/>
</dbReference>
<dbReference type="CDD" id="cd07751">
    <property type="entry name" value="PolyPPase_VTC4_like"/>
    <property type="match status" value="1"/>
</dbReference>
<evidence type="ECO:0000313" key="9">
    <source>
        <dbReference type="EMBL" id="ORD93360.1"/>
    </source>
</evidence>
<feature type="transmembrane region" description="Helical" evidence="6">
    <location>
        <begin position="597"/>
        <end position="615"/>
    </location>
</feature>